<dbReference type="Ensembl" id="ENSACAT00000002637.4">
    <property type="protein sequence ID" value="ENSACAP00000002572.3"/>
    <property type="gene ID" value="ENSACAG00000002643.4"/>
</dbReference>
<keyword evidence="3" id="KW-0677">Repeat</keyword>
<evidence type="ECO:0000256" key="1">
    <source>
        <dbReference type="ARBA" id="ARBA00004308"/>
    </source>
</evidence>
<reference evidence="6" key="2">
    <citation type="submission" date="2025-08" db="UniProtKB">
        <authorList>
            <consortium name="Ensembl"/>
        </authorList>
    </citation>
    <scope>IDENTIFICATION</scope>
</reference>
<evidence type="ECO:0000256" key="3">
    <source>
        <dbReference type="ARBA" id="ARBA00022737"/>
    </source>
</evidence>
<dbReference type="eggNOG" id="ENOG502QSMH">
    <property type="taxonomic scope" value="Eukaryota"/>
</dbReference>
<dbReference type="STRING" id="28377.ENSACAP00000002572"/>
<comment type="subcellular location">
    <subcellularLocation>
        <location evidence="1">Endomembrane system</location>
    </subcellularLocation>
</comment>
<evidence type="ECO:0000256" key="5">
    <source>
        <dbReference type="SAM" id="MobiDB-lite"/>
    </source>
</evidence>
<keyword evidence="2" id="KW-0597">Phosphoprotein</keyword>
<dbReference type="GO" id="GO:0048471">
    <property type="term" value="C:perinuclear region of cytoplasm"/>
    <property type="evidence" value="ECO:0007669"/>
    <property type="project" value="Ensembl"/>
</dbReference>
<sequence>MLAMEVALSPIMPLEVDSVAADASPMVINMTPTMEQEGGEDAMNDLDSGQQYDKPPPLHTGADWKIVLHLPEIETWLRLTSERVRDLTYSVQQDSDSKHVDVHLVQLKDICEDISDHVEQIHALLETEFSLKLLSYSVNVIVDIHTVQLLWHQLRVSVLVLRERILQGLQDANGNYTRQTDILQAFSEETKEDRLDSLTEVDDSGQLTIKCSQNYLSLDCGITAFELSDYSPSEDLLGALGDMTSSQAKVKPFESWSCSEMEKDLPELIRSVGLLAVATDSIASKCNESINGKEIHLPLATDHQEEEQCCRASTDIASTEVSVSLISGNLPLCKTSCVEGSVGSADGNAIFELVKEELSPLPSNGGRDKQHCHSENPTPKRSIRDCFDYNEDSPTQPTLPKRGLFLKEDIFKTDMMVNDIKNQIALMFKTDLSRSTPSLLDPPDRSKLCLALQTAYNNCPSAISQSCDCLHNISDQNLKYTIQNHLKENSMGLAKSSDSLRREKLRSKKTHDIPEEVASCRISGIVSDTTSAKQVNKRGLAALRKGIPFGSLQSIEGTESDSTSTSSDLCRQQGLNGQCYIERDSASPAHSQVSGSSAASESAVSSSPVLPRNESEKTHSSSPDSGNTEGKAAEIWYGSDEYLALPSHLKQTEVLALKLENLTKLLPQKPQGETIQNIDDWELSEMNSDSELYPTYQIKKKHKRLGRVSPSSSSDIISSVGDSIESGPLSDILSDEELCTSSSSIKKYLEDRPGKRPVAHCTDKNEICPTNKSVLIQQLLQDIQHQDNYEVIWEKMEGFVSKLDEFIHWLNEAMETTENWTPPKAETDSLKLYLETHLSFKLNVDSHCALKEAVVEEGRQLLDLIVSHKSGLKDMLQMIASQWKELQRQIKRQHSWILRALGIIKAEILATDVSAEHEEGTESPKADVQLCYLEAQRDAVEQMSLKLYSEQYNSSSKRKEEFADMSKVHTVGSNGLLDYDSEYQELWDWLIDMESIVIDSHDLMMSEEQQLHLYKVRASLTAFTYSGVVWSMRSQRSLCCEIKQRRRGVGSVLRLCQHLLDNQDTCHLNADHQSMQLIIVNLERRWEAIVMQAVQWQTRLQKKLAKHSVSDIC</sequence>
<dbReference type="InParanoid" id="G1KB00"/>
<evidence type="ECO:0000256" key="2">
    <source>
        <dbReference type="ARBA" id="ARBA00022553"/>
    </source>
</evidence>
<dbReference type="Proteomes" id="UP000001646">
    <property type="component" value="Chromosome 2"/>
</dbReference>
<keyword evidence="7" id="KW-1185">Reference proteome</keyword>
<dbReference type="GO" id="GO:0071320">
    <property type="term" value="P:cellular response to cAMP"/>
    <property type="evidence" value="ECO:0007669"/>
    <property type="project" value="Ensembl"/>
</dbReference>
<dbReference type="GO" id="GO:0060306">
    <property type="term" value="P:regulation of membrane repolarization"/>
    <property type="evidence" value="ECO:0007669"/>
    <property type="project" value="Ensembl"/>
</dbReference>
<dbReference type="SUPFAM" id="SSF46966">
    <property type="entry name" value="Spectrin repeat"/>
    <property type="match status" value="1"/>
</dbReference>
<dbReference type="GO" id="GO:0016529">
    <property type="term" value="C:sarcoplasmic reticulum"/>
    <property type="evidence" value="ECO:0007669"/>
    <property type="project" value="Ensembl"/>
</dbReference>
<dbReference type="Bgee" id="ENSACAG00000002643">
    <property type="expression patterns" value="Expressed in testis and 7 other cell types or tissues"/>
</dbReference>
<dbReference type="GO" id="GO:1901381">
    <property type="term" value="P:positive regulation of potassium ion transmembrane transport"/>
    <property type="evidence" value="ECO:0007669"/>
    <property type="project" value="Ensembl"/>
</dbReference>
<reference evidence="6" key="3">
    <citation type="submission" date="2025-09" db="UniProtKB">
        <authorList>
            <consortium name="Ensembl"/>
        </authorList>
    </citation>
    <scope>IDENTIFICATION</scope>
</reference>
<dbReference type="GO" id="GO:0001508">
    <property type="term" value="P:action potential"/>
    <property type="evidence" value="ECO:0007669"/>
    <property type="project" value="Ensembl"/>
</dbReference>
<dbReference type="HOGENOM" id="CLU_231193_0_0_1"/>
<evidence type="ECO:0000313" key="7">
    <source>
        <dbReference type="Proteomes" id="UP000001646"/>
    </source>
</evidence>
<feature type="region of interest" description="Disordered" evidence="5">
    <location>
        <begin position="361"/>
        <end position="385"/>
    </location>
</feature>
<dbReference type="PANTHER" id="PTHR14514">
    <property type="entry name" value="PKA ANCHORING PROTEIN"/>
    <property type="match status" value="1"/>
</dbReference>
<feature type="region of interest" description="Disordered" evidence="5">
    <location>
        <begin position="585"/>
        <end position="631"/>
    </location>
</feature>
<organism evidence="6 7">
    <name type="scientific">Anolis carolinensis</name>
    <name type="common">Green anole</name>
    <name type="synonym">American chameleon</name>
    <dbReference type="NCBI Taxonomy" id="28377"/>
    <lineage>
        <taxon>Eukaryota</taxon>
        <taxon>Metazoa</taxon>
        <taxon>Chordata</taxon>
        <taxon>Craniata</taxon>
        <taxon>Vertebrata</taxon>
        <taxon>Euteleostomi</taxon>
        <taxon>Lepidosauria</taxon>
        <taxon>Squamata</taxon>
        <taxon>Bifurcata</taxon>
        <taxon>Unidentata</taxon>
        <taxon>Episquamata</taxon>
        <taxon>Toxicofera</taxon>
        <taxon>Iguania</taxon>
        <taxon>Dactyloidae</taxon>
        <taxon>Anolis</taxon>
    </lineage>
</organism>
<keyword evidence="4" id="KW-0472">Membrane</keyword>
<dbReference type="AlphaFoldDB" id="G1KB00"/>
<dbReference type="GeneTree" id="ENSGT00810000125473"/>
<proteinExistence type="predicted"/>
<feature type="compositionally biased region" description="Low complexity" evidence="5">
    <location>
        <begin position="591"/>
        <end position="609"/>
    </location>
</feature>
<protein>
    <submittedName>
        <fullName evidence="6">A-kinase anchoring protein 6</fullName>
    </submittedName>
</protein>
<reference evidence="6 7" key="1">
    <citation type="submission" date="2009-12" db="EMBL/GenBank/DDBJ databases">
        <title>The Genome Sequence of Anolis carolinensis (Green Anole Lizard).</title>
        <authorList>
            <consortium name="The Genome Sequencing Platform"/>
            <person name="Di Palma F."/>
            <person name="Alfoldi J."/>
            <person name="Heiman D."/>
            <person name="Young S."/>
            <person name="Grabherr M."/>
            <person name="Johnson J."/>
            <person name="Lander E.S."/>
            <person name="Lindblad-Toh K."/>
        </authorList>
    </citation>
    <scope>NUCLEOTIDE SEQUENCE [LARGE SCALE GENOMIC DNA]</scope>
    <source>
        <strain evidence="6 7">JBL SC #1</strain>
    </source>
</reference>
<evidence type="ECO:0000313" key="6">
    <source>
        <dbReference type="Ensembl" id="ENSACAP00000002572.3"/>
    </source>
</evidence>
<dbReference type="GO" id="GO:0031965">
    <property type="term" value="C:nuclear membrane"/>
    <property type="evidence" value="ECO:0007669"/>
    <property type="project" value="Ensembl"/>
</dbReference>
<gene>
    <name evidence="6" type="primary">AKAP6</name>
</gene>
<evidence type="ECO:0000256" key="4">
    <source>
        <dbReference type="ARBA" id="ARBA00023136"/>
    </source>
</evidence>
<dbReference type="Gene3D" id="1.20.58.60">
    <property type="match status" value="2"/>
</dbReference>
<dbReference type="FunFam" id="1.20.58.60:FF:000113">
    <property type="entry name" value="A-kinase anchor protein 6"/>
    <property type="match status" value="1"/>
</dbReference>
<name>G1KB00_ANOCA</name>
<dbReference type="PANTHER" id="PTHR14514:SF2">
    <property type="entry name" value="A-KINASE ANCHOR PROTEIN 6"/>
    <property type="match status" value="1"/>
</dbReference>
<dbReference type="GO" id="GO:0034704">
    <property type="term" value="C:calcium channel complex"/>
    <property type="evidence" value="ECO:0007669"/>
    <property type="project" value="Ensembl"/>
</dbReference>
<accession>G1KB00</accession>
<dbReference type="GO" id="GO:0044325">
    <property type="term" value="F:transmembrane transporter binding"/>
    <property type="evidence" value="ECO:0007669"/>
    <property type="project" value="Ensembl"/>
</dbReference>